<dbReference type="SMART" id="SM00052">
    <property type="entry name" value="EAL"/>
    <property type="match status" value="1"/>
</dbReference>
<dbReference type="CDD" id="cd01949">
    <property type="entry name" value="GGDEF"/>
    <property type="match status" value="1"/>
</dbReference>
<name>A0A840AFL4_9PROT</name>
<dbReference type="InterPro" id="IPR029787">
    <property type="entry name" value="Nucleotide_cyclase"/>
</dbReference>
<dbReference type="Pfam" id="PF00990">
    <property type="entry name" value="GGDEF"/>
    <property type="match status" value="1"/>
</dbReference>
<sequence>MLLRPLLALVAAGLLGLGALTMAGWQADALAREEEGRRLAQAIQLQGQETLRLLEPFAVSDEAAANLHAEPDPRWAQRELARHMGLLQQDVALLVRPDGFLELALAGREVLPPAQAAPMLAQLAPAIAALRGQRNAHRPQATTLGTTQGQGLRLLLTTRLSGRPAQVALATIIPATQIGNLPPPPPPIVVMLRWLDSPAFLRGLSSAQMLAGLRVAPVLAEEGLATLTLPDATGAPVLRLAWDAQRPGGALRQDVLPFVWVGVVLVGFTAFWSAWRLRRTVRALAAREREAAIAAHTDALTGLPNRRALLAEAPALLAAQPMLLMVLDFDRFKRVNMGLGHAAGDRLLAATAQRLGEWLRDTQEQARLFRLEGDQFVLLVSAPAEMPAQARGPALRLFARLRRAVRQAVLLEGGEIRLDVSAGMVLSPAHGTTLDALLRHADAATHAAKREGRGRALMFEPRLDRQHEHRLAMEAALLRALREGLLHVHYQPQFDARTGTLRGAEALVRWDDPRLGAISPAEFIPLAEEMGVISDVALLVLRQAVALLRDPAIPRLSVNLSVMQLRRDGFLDQALSVLAEAGVPPARIEFEVTEGVLVDDTVAVKHRLDGLRAAGFALALDDFGTGFSALAYLRLFRFDRLKIDRSFIRDLGQEAEAAAVVSSVINLGHGLGLEVVAEGVEAPAQLAELRRLGCDLVQGYLTGPPMPPGALKLLAARAREAGMRQDHALGDPAPL</sequence>
<dbReference type="InterPro" id="IPR001633">
    <property type="entry name" value="EAL_dom"/>
</dbReference>
<evidence type="ECO:0000259" key="2">
    <source>
        <dbReference type="PROSITE" id="PS50883"/>
    </source>
</evidence>
<dbReference type="Gene3D" id="3.30.70.270">
    <property type="match status" value="1"/>
</dbReference>
<feature type="domain" description="GGDEF" evidence="3">
    <location>
        <begin position="320"/>
        <end position="461"/>
    </location>
</feature>
<dbReference type="RefSeq" id="WP_184384865.1">
    <property type="nucleotide sequence ID" value="NZ_JACIDJ010000004.1"/>
</dbReference>
<dbReference type="PANTHER" id="PTHR33121">
    <property type="entry name" value="CYCLIC DI-GMP PHOSPHODIESTERASE PDEF"/>
    <property type="match status" value="1"/>
</dbReference>
<dbReference type="SUPFAM" id="SSF141868">
    <property type="entry name" value="EAL domain-like"/>
    <property type="match status" value="1"/>
</dbReference>
<dbReference type="Pfam" id="PF00563">
    <property type="entry name" value="EAL"/>
    <property type="match status" value="1"/>
</dbReference>
<dbReference type="InterPro" id="IPR000160">
    <property type="entry name" value="GGDEF_dom"/>
</dbReference>
<evidence type="ECO:0000259" key="3">
    <source>
        <dbReference type="PROSITE" id="PS50887"/>
    </source>
</evidence>
<evidence type="ECO:0000313" key="5">
    <source>
        <dbReference type="Proteomes" id="UP000553193"/>
    </source>
</evidence>
<feature type="domain" description="EAL" evidence="2">
    <location>
        <begin position="470"/>
        <end position="719"/>
    </location>
</feature>
<dbReference type="CDD" id="cd01948">
    <property type="entry name" value="EAL"/>
    <property type="match status" value="1"/>
</dbReference>
<dbReference type="NCBIfam" id="TIGR00254">
    <property type="entry name" value="GGDEF"/>
    <property type="match status" value="1"/>
</dbReference>
<keyword evidence="1" id="KW-0472">Membrane</keyword>
<comment type="caution">
    <text evidence="4">The sequence shown here is derived from an EMBL/GenBank/DDBJ whole genome shotgun (WGS) entry which is preliminary data.</text>
</comment>
<evidence type="ECO:0000313" key="4">
    <source>
        <dbReference type="EMBL" id="MBB3899270.1"/>
    </source>
</evidence>
<dbReference type="Gene3D" id="3.20.20.450">
    <property type="entry name" value="EAL domain"/>
    <property type="match status" value="1"/>
</dbReference>
<keyword evidence="1" id="KW-0812">Transmembrane</keyword>
<dbReference type="SMART" id="SM00267">
    <property type="entry name" value="GGDEF"/>
    <property type="match status" value="1"/>
</dbReference>
<organism evidence="4 5">
    <name type="scientific">Roseococcus suduntuyensis</name>
    <dbReference type="NCBI Taxonomy" id="455361"/>
    <lineage>
        <taxon>Bacteria</taxon>
        <taxon>Pseudomonadati</taxon>
        <taxon>Pseudomonadota</taxon>
        <taxon>Alphaproteobacteria</taxon>
        <taxon>Acetobacterales</taxon>
        <taxon>Roseomonadaceae</taxon>
        <taxon>Roseococcus</taxon>
    </lineage>
</organism>
<dbReference type="AlphaFoldDB" id="A0A840AFL4"/>
<proteinExistence type="predicted"/>
<gene>
    <name evidence="4" type="ORF">GGQ83_002718</name>
</gene>
<dbReference type="Proteomes" id="UP000553193">
    <property type="component" value="Unassembled WGS sequence"/>
</dbReference>
<dbReference type="PANTHER" id="PTHR33121:SF71">
    <property type="entry name" value="OXYGEN SENSOR PROTEIN DOSP"/>
    <property type="match status" value="1"/>
</dbReference>
<keyword evidence="1" id="KW-1133">Transmembrane helix</keyword>
<feature type="transmembrane region" description="Helical" evidence="1">
    <location>
        <begin position="255"/>
        <end position="275"/>
    </location>
</feature>
<dbReference type="InterPro" id="IPR035919">
    <property type="entry name" value="EAL_sf"/>
</dbReference>
<reference evidence="4 5" key="1">
    <citation type="submission" date="2020-08" db="EMBL/GenBank/DDBJ databases">
        <title>Genomic Encyclopedia of Type Strains, Phase IV (KMG-IV): sequencing the most valuable type-strain genomes for metagenomic binning, comparative biology and taxonomic classification.</title>
        <authorList>
            <person name="Goeker M."/>
        </authorList>
    </citation>
    <scope>NUCLEOTIDE SEQUENCE [LARGE SCALE GENOMIC DNA]</scope>
    <source>
        <strain evidence="4 5">DSM 19979</strain>
    </source>
</reference>
<evidence type="ECO:0000256" key="1">
    <source>
        <dbReference type="SAM" id="Phobius"/>
    </source>
</evidence>
<dbReference type="InterPro" id="IPR043128">
    <property type="entry name" value="Rev_trsase/Diguanyl_cyclase"/>
</dbReference>
<protein>
    <submittedName>
        <fullName evidence="4">Diguanylate cyclase (GGDEF)-like protein</fullName>
    </submittedName>
</protein>
<keyword evidence="5" id="KW-1185">Reference proteome</keyword>
<dbReference type="PROSITE" id="PS50883">
    <property type="entry name" value="EAL"/>
    <property type="match status" value="1"/>
</dbReference>
<dbReference type="EMBL" id="JACIDJ010000004">
    <property type="protein sequence ID" value="MBB3899270.1"/>
    <property type="molecule type" value="Genomic_DNA"/>
</dbReference>
<dbReference type="InterPro" id="IPR050706">
    <property type="entry name" value="Cyclic-di-GMP_PDE-like"/>
</dbReference>
<dbReference type="PROSITE" id="PS50887">
    <property type="entry name" value="GGDEF"/>
    <property type="match status" value="1"/>
</dbReference>
<accession>A0A840AFL4</accession>
<dbReference type="GO" id="GO:0071111">
    <property type="term" value="F:cyclic-guanylate-specific phosphodiesterase activity"/>
    <property type="evidence" value="ECO:0007669"/>
    <property type="project" value="InterPro"/>
</dbReference>
<dbReference type="SUPFAM" id="SSF55073">
    <property type="entry name" value="Nucleotide cyclase"/>
    <property type="match status" value="1"/>
</dbReference>